<dbReference type="EMBL" id="CP031079">
    <property type="protein sequence ID" value="AYF03116.1"/>
    <property type="molecule type" value="Genomic_DNA"/>
</dbReference>
<reference evidence="2" key="1">
    <citation type="journal article" date="2018" name="Front. Microbiol.">
        <title>Genome Structure of the Opportunistic Pathogen Paracoccus yeei (Alphaproteobacteria) and Identification of Putative Virulence Factors.</title>
        <authorList>
            <person name="Lasek R."/>
            <person name="Szuplewska M."/>
            <person name="Mitura M."/>
            <person name="Decewicz P."/>
            <person name="Chmielowska C."/>
            <person name="Pawlot A."/>
            <person name="Sentkowska D."/>
            <person name="Czarnecki J."/>
            <person name="Bartosik D."/>
        </authorList>
    </citation>
    <scope>NUCLEOTIDE SEQUENCE</scope>
    <source>
        <strain evidence="2">CCUG 32053</strain>
        <plasmid evidence="2">pYEE1</plasmid>
    </source>
</reference>
<protein>
    <recommendedName>
        <fullName evidence="1">Hedgehog/Intein (Hint) domain-containing protein</fullName>
    </recommendedName>
</protein>
<evidence type="ECO:0000313" key="2">
    <source>
        <dbReference type="EMBL" id="AYF03116.1"/>
    </source>
</evidence>
<dbReference type="InterPro" id="IPR028992">
    <property type="entry name" value="Hedgehog/Intein_dom"/>
</dbReference>
<dbReference type="SUPFAM" id="SSF51294">
    <property type="entry name" value="Hedgehog/intein (Hint) domain"/>
    <property type="match status" value="1"/>
</dbReference>
<geneLocation type="plasmid" evidence="2">
    <name>pYEE1</name>
</geneLocation>
<accession>A0A386URT0</accession>
<reference evidence="4" key="2">
    <citation type="submission" date="2018-07" db="EMBL/GenBank/DDBJ databases">
        <title>Genome Structure of the Opportunistic Pathogen Paracoccus yeei (Alphaproteobacteria) and Identification of Putative Virulence Factors.</title>
        <authorList>
            <person name="Lasek R."/>
            <person name="Szuplewska M."/>
            <person name="Mitura M."/>
            <person name="Decewicz P."/>
            <person name="Chmielowska C."/>
            <person name="Pawlot A."/>
            <person name="Sentkowska D."/>
            <person name="Czarnecki J."/>
            <person name="Bartosik D."/>
        </authorList>
    </citation>
    <scope>NUCLEOTIDE SEQUENCE [LARGE SCALE GENOMIC DNA]</scope>
    <source>
        <strain evidence="4">CCUG 32053</strain>
        <plasmid evidence="4">pyee1</plasmid>
    </source>
</reference>
<dbReference type="Proteomes" id="UP000272010">
    <property type="component" value="Plasmid pYEE1"/>
</dbReference>
<organism evidence="2 4">
    <name type="scientific">Paracoccus yeei</name>
    <dbReference type="NCBI Taxonomy" id="147645"/>
    <lineage>
        <taxon>Bacteria</taxon>
        <taxon>Pseudomonadati</taxon>
        <taxon>Pseudomonadota</taxon>
        <taxon>Alphaproteobacteria</taxon>
        <taxon>Rhodobacterales</taxon>
        <taxon>Paracoccaceae</taxon>
        <taxon>Paracoccus</taxon>
    </lineage>
</organism>
<feature type="domain" description="Hedgehog/Intein (Hint)" evidence="1">
    <location>
        <begin position="2"/>
        <end position="124"/>
    </location>
</feature>
<reference evidence="3 5" key="3">
    <citation type="submission" date="2019-09" db="EMBL/GenBank/DDBJ databases">
        <title>FDA dAtabase for Regulatory Grade micrObial Sequences (FDA-ARGOS): Supporting development and validation of Infectious Disease Dx tests.</title>
        <authorList>
            <person name="Sciortino C."/>
            <person name="Tallon L."/>
            <person name="Sadzewicz L."/>
            <person name="Vavikolanu K."/>
            <person name="Mehta A."/>
            <person name="Aluvathingal J."/>
            <person name="Nadendla S."/>
            <person name="Nandy P."/>
            <person name="Geyer C."/>
            <person name="Yan Y."/>
            <person name="Sichtig H."/>
        </authorList>
    </citation>
    <scope>NUCLEOTIDE SEQUENCE [LARGE SCALE GENOMIC DNA]</scope>
    <source>
        <strain evidence="3 5">FDAARGOS_643</strain>
        <plasmid evidence="3 5">unnamed2</plasmid>
    </source>
</reference>
<evidence type="ECO:0000313" key="3">
    <source>
        <dbReference type="EMBL" id="QEU06850.1"/>
    </source>
</evidence>
<evidence type="ECO:0000259" key="1">
    <source>
        <dbReference type="Pfam" id="PF13403"/>
    </source>
</evidence>
<sequence>MTAHGEVAVEDLKEGGLVVCRFGGLRAARWIRRQSIPGTVQYADVRAIRFAPGLIADAVPRAPLFVSAGHSMLIGESLVLASDLMNGITITRDGHRDRWDYFQIDLGVHDLVLANGAWSETFADCGRFRDRFDNVMDYRRRLPRPDARPSRSHQMDRRIEGWAWRICSAGASCRCCSACMP</sequence>
<geneLocation type="plasmid" evidence="3">
    <name>unnamed2</name>
</geneLocation>
<proteinExistence type="predicted"/>
<dbReference type="InterPro" id="IPR036844">
    <property type="entry name" value="Hint_dom_sf"/>
</dbReference>
<dbReference type="AlphaFoldDB" id="A0A386URT0"/>
<evidence type="ECO:0000313" key="5">
    <source>
        <dbReference type="Proteomes" id="UP000324507"/>
    </source>
</evidence>
<dbReference type="EMBL" id="CP044079">
    <property type="protein sequence ID" value="QEU06850.1"/>
    <property type="molecule type" value="Genomic_DNA"/>
</dbReference>
<keyword evidence="2" id="KW-0614">Plasmid</keyword>
<dbReference type="RefSeq" id="WP_120443719.1">
    <property type="nucleotide sequence ID" value="NZ_CP031079.1"/>
</dbReference>
<name>A0A386URT0_9RHOB</name>
<evidence type="ECO:0000313" key="4">
    <source>
        <dbReference type="Proteomes" id="UP000272010"/>
    </source>
</evidence>
<gene>
    <name evidence="3" type="ORF">FOB51_01940</name>
    <name evidence="2" type="ORF">PY32053_03553</name>
</gene>
<geneLocation type="plasmid" evidence="4">
    <name>pyee1</name>
</geneLocation>
<dbReference type="Proteomes" id="UP000324507">
    <property type="component" value="Plasmid unnamed2"/>
</dbReference>
<dbReference type="Pfam" id="PF13403">
    <property type="entry name" value="Hint_2"/>
    <property type="match status" value="1"/>
</dbReference>